<comment type="caution">
    <text evidence="2">The sequence shown here is derived from an EMBL/GenBank/DDBJ whole genome shotgun (WGS) entry which is preliminary data.</text>
</comment>
<keyword evidence="3" id="KW-1185">Reference proteome</keyword>
<gene>
    <name evidence="2" type="ORF">ODALV1_LOCUS22615</name>
</gene>
<dbReference type="SUPFAM" id="SSF52743">
    <property type="entry name" value="Subtilisin-like"/>
    <property type="match status" value="1"/>
</dbReference>
<name>A0ABP1RIP0_9HEXA</name>
<dbReference type="InterPro" id="IPR036852">
    <property type="entry name" value="Peptidase_S8/S53_dom_sf"/>
</dbReference>
<dbReference type="Gene3D" id="3.40.50.200">
    <property type="entry name" value="Peptidase S8/S53 domain"/>
    <property type="match status" value="1"/>
</dbReference>
<proteinExistence type="predicted"/>
<keyword evidence="1" id="KW-0732">Signal</keyword>
<sequence length="240" mass="26907">MKLIFSLLLCSAAALAPPELNIFDKFSPELKSTIKSINTVATSNIFVQFVGGTSSVLESILVTRFTNRAQRLNTMHDLLVANAEISQRNSIAILANTTVFYKSFWITNQLYVRNVDIPTMLEISRLKEVSAIDLEETGFLIEPVEIKNANKSANYEWGIMKIQAPEAWDVIGQKNEVGEGIRIATVDTGVRVTHEALKDNFFGEYGWFDPIHPLLNLFQLIEMVMELTPLELLLEATGLE</sequence>
<feature type="signal peptide" evidence="1">
    <location>
        <begin position="1"/>
        <end position="16"/>
    </location>
</feature>
<evidence type="ECO:0000256" key="1">
    <source>
        <dbReference type="SAM" id="SignalP"/>
    </source>
</evidence>
<accession>A0ABP1RIP0</accession>
<evidence type="ECO:0000313" key="2">
    <source>
        <dbReference type="EMBL" id="CAL8128852.1"/>
    </source>
</evidence>
<feature type="chain" id="PRO_5046766786" description="Subtilisin" evidence="1">
    <location>
        <begin position="17"/>
        <end position="240"/>
    </location>
</feature>
<reference evidence="2 3" key="1">
    <citation type="submission" date="2024-08" db="EMBL/GenBank/DDBJ databases">
        <authorList>
            <person name="Cucini C."/>
            <person name="Frati F."/>
        </authorList>
    </citation>
    <scope>NUCLEOTIDE SEQUENCE [LARGE SCALE GENOMIC DNA]</scope>
</reference>
<organism evidence="2 3">
    <name type="scientific">Orchesella dallaii</name>
    <dbReference type="NCBI Taxonomy" id="48710"/>
    <lineage>
        <taxon>Eukaryota</taxon>
        <taxon>Metazoa</taxon>
        <taxon>Ecdysozoa</taxon>
        <taxon>Arthropoda</taxon>
        <taxon>Hexapoda</taxon>
        <taxon>Collembola</taxon>
        <taxon>Entomobryomorpha</taxon>
        <taxon>Entomobryoidea</taxon>
        <taxon>Orchesellidae</taxon>
        <taxon>Orchesellinae</taxon>
        <taxon>Orchesella</taxon>
    </lineage>
</organism>
<evidence type="ECO:0008006" key="4">
    <source>
        <dbReference type="Google" id="ProtNLM"/>
    </source>
</evidence>
<evidence type="ECO:0000313" key="3">
    <source>
        <dbReference type="Proteomes" id="UP001642540"/>
    </source>
</evidence>
<protein>
    <recommendedName>
        <fullName evidence="4">Subtilisin</fullName>
    </recommendedName>
</protein>
<dbReference type="EMBL" id="CAXLJM020000075">
    <property type="protein sequence ID" value="CAL8128852.1"/>
    <property type="molecule type" value="Genomic_DNA"/>
</dbReference>
<dbReference type="Proteomes" id="UP001642540">
    <property type="component" value="Unassembled WGS sequence"/>
</dbReference>